<evidence type="ECO:0000256" key="2">
    <source>
        <dbReference type="ARBA" id="ARBA00022475"/>
    </source>
</evidence>
<feature type="transmembrane region" description="Helical" evidence="6">
    <location>
        <begin position="266"/>
        <end position="285"/>
    </location>
</feature>
<dbReference type="InterPro" id="IPR004477">
    <property type="entry name" value="ComEC_N"/>
</dbReference>
<feature type="domain" description="DUF4131" evidence="9">
    <location>
        <begin position="6"/>
        <end position="125"/>
    </location>
</feature>
<dbReference type="InterPro" id="IPR004797">
    <property type="entry name" value="Competence_ComEC/Rec2"/>
</dbReference>
<gene>
    <name evidence="10" type="ORF">COW11_06320</name>
</gene>
<dbReference type="GO" id="GO:0030420">
    <property type="term" value="P:establishment of competence for transformation"/>
    <property type="evidence" value="ECO:0007669"/>
    <property type="project" value="InterPro"/>
</dbReference>
<feature type="transmembrane region" description="Helical" evidence="6">
    <location>
        <begin position="291"/>
        <end position="310"/>
    </location>
</feature>
<dbReference type="Gene3D" id="3.60.15.10">
    <property type="entry name" value="Ribonuclease Z/Hydroxyacylglutathione hydrolase-like"/>
    <property type="match status" value="2"/>
</dbReference>
<feature type="transmembrane region" description="Helical" evidence="6">
    <location>
        <begin position="191"/>
        <end position="210"/>
    </location>
</feature>
<evidence type="ECO:0000259" key="8">
    <source>
        <dbReference type="Pfam" id="PF03772"/>
    </source>
</evidence>
<name>A0A2J0LJS6_9BACT</name>
<keyword evidence="4 6" id="KW-1133">Transmembrane helix</keyword>
<dbReference type="InterPro" id="IPR052159">
    <property type="entry name" value="Competence_DNA_uptake"/>
</dbReference>
<sequence length="703" mass="76714">MRKRPLFFAFLAICAGIWICETLLPNHIKNFTTTGEIYLTANIVTDPVHKTDAYGRAAVTFTAEAVSIGKAQSSARGLVNVTSYDEKDAALEYGDYILIKGNTSRLRAPYLARRGIYSAVTVNKSGFISVIKKGSGSCFTRNIFRFKNKLRILIREHLPGAEGDVLTGVLLGERSAIENDLKGRFVQTGTVHILAISGLHVGIIAAIFILMSRFFYVPVRVTYIVVPFLLIAYAVLTGANTPVTRATLMASSVLIGRAFNRKVDILNCLGLAGIFLLLINPKMLFDAGFQLSFATVISIIALAPGLETVLGCDFEKNRVIDYLKRSIAVSLAAWFGIIPIVAYHFNMISPVCILANIPAVFLLSLIVASGLVFLSAGLTAPFLAHFFAGAVEFFIAALIKAVTVFSNMPFAFFRTHPWNTAEIISFYIALAAMGLTLYKKNIRKYHAAIALLVFLNISVWGGVLRCTKYDVRCTVLDVAHGDAIMLEFADGSCALIDAGKKIRGLDMGERVIAPYLLSRRIKRIDAVFTTHNDNDHAGGMDYIIKNFNVKNKFDSYNLKFGDKITGFKGADILVLNPPDERFRAVGSEENENSLVLKVVSGSRSFIFCADIQDQAMASLLAYPGLLKSDVIKVAHHGSSLSGTGEVFLKYIASKIALVSAPAGEVSEKLINQLVESNCAVYITGRDGNITVELNNGKICLKFN</sequence>
<dbReference type="Pfam" id="PF00753">
    <property type="entry name" value="Lactamase_B"/>
    <property type="match status" value="1"/>
</dbReference>
<dbReference type="CDD" id="cd07731">
    <property type="entry name" value="ComA-like_MBL-fold"/>
    <property type="match status" value="1"/>
</dbReference>
<evidence type="ECO:0000256" key="6">
    <source>
        <dbReference type="SAM" id="Phobius"/>
    </source>
</evidence>
<evidence type="ECO:0000259" key="7">
    <source>
        <dbReference type="Pfam" id="PF00753"/>
    </source>
</evidence>
<evidence type="ECO:0000256" key="1">
    <source>
        <dbReference type="ARBA" id="ARBA00004651"/>
    </source>
</evidence>
<dbReference type="InterPro" id="IPR036866">
    <property type="entry name" value="RibonucZ/Hydroxyglut_hydro"/>
</dbReference>
<organism evidence="10 11">
    <name type="scientific">Candidatus Taenaricola geysiri</name>
    <dbReference type="NCBI Taxonomy" id="1974752"/>
    <lineage>
        <taxon>Bacteria</taxon>
        <taxon>Pseudomonadati</taxon>
        <taxon>Candidatus Omnitrophota</taxon>
        <taxon>Candidatus Taenaricola</taxon>
    </lineage>
</organism>
<dbReference type="Pfam" id="PF03772">
    <property type="entry name" value="Competence"/>
    <property type="match status" value="1"/>
</dbReference>
<dbReference type="SUPFAM" id="SSF56281">
    <property type="entry name" value="Metallo-hydrolase/oxidoreductase"/>
    <property type="match status" value="1"/>
</dbReference>
<feature type="transmembrane region" description="Helical" evidence="6">
    <location>
        <begin position="322"/>
        <end position="342"/>
    </location>
</feature>
<dbReference type="Pfam" id="PF13567">
    <property type="entry name" value="DUF4131"/>
    <property type="match status" value="1"/>
</dbReference>
<dbReference type="InterPro" id="IPR001279">
    <property type="entry name" value="Metallo-B-lactamas"/>
</dbReference>
<comment type="subcellular location">
    <subcellularLocation>
        <location evidence="1">Cell membrane</location>
        <topology evidence="1">Multi-pass membrane protein</topology>
    </subcellularLocation>
</comment>
<feature type="domain" description="Metallo-beta-lactamase" evidence="7">
    <location>
        <begin position="480"/>
        <end position="550"/>
    </location>
</feature>
<dbReference type="EMBL" id="PFGP01000139">
    <property type="protein sequence ID" value="PIW65843.1"/>
    <property type="molecule type" value="Genomic_DNA"/>
</dbReference>
<dbReference type="NCBIfam" id="TIGR00360">
    <property type="entry name" value="ComEC_N-term"/>
    <property type="match status" value="1"/>
</dbReference>
<keyword evidence="3 6" id="KW-0812">Transmembrane</keyword>
<dbReference type="InterPro" id="IPR025405">
    <property type="entry name" value="DUF4131"/>
</dbReference>
<feature type="transmembrane region" description="Helical" evidence="6">
    <location>
        <begin position="418"/>
        <end position="438"/>
    </location>
</feature>
<dbReference type="AlphaFoldDB" id="A0A2J0LJS6"/>
<dbReference type="PANTHER" id="PTHR30619">
    <property type="entry name" value="DNA INTERNALIZATION/COMPETENCE PROTEIN COMEC/REC2"/>
    <property type="match status" value="1"/>
</dbReference>
<comment type="caution">
    <text evidence="10">The sequence shown here is derived from an EMBL/GenBank/DDBJ whole genome shotgun (WGS) entry which is preliminary data.</text>
</comment>
<feature type="transmembrane region" description="Helical" evidence="6">
    <location>
        <begin position="348"/>
        <end position="374"/>
    </location>
</feature>
<evidence type="ECO:0000313" key="11">
    <source>
        <dbReference type="Proteomes" id="UP000231267"/>
    </source>
</evidence>
<proteinExistence type="predicted"/>
<feature type="transmembrane region" description="Helical" evidence="6">
    <location>
        <begin position="217"/>
        <end position="236"/>
    </location>
</feature>
<feature type="domain" description="ComEC/Rec2-related protein" evidence="8">
    <location>
        <begin position="170"/>
        <end position="438"/>
    </location>
</feature>
<dbReference type="PANTHER" id="PTHR30619:SF1">
    <property type="entry name" value="RECOMBINATION PROTEIN 2"/>
    <property type="match status" value="1"/>
</dbReference>
<dbReference type="InterPro" id="IPR035681">
    <property type="entry name" value="ComA-like_MBL"/>
</dbReference>
<evidence type="ECO:0000256" key="3">
    <source>
        <dbReference type="ARBA" id="ARBA00022692"/>
    </source>
</evidence>
<feature type="transmembrane region" description="Helical" evidence="6">
    <location>
        <begin position="386"/>
        <end position="406"/>
    </location>
</feature>
<dbReference type="Proteomes" id="UP000231267">
    <property type="component" value="Unassembled WGS sequence"/>
</dbReference>
<reference evidence="10 11" key="1">
    <citation type="submission" date="2017-09" db="EMBL/GenBank/DDBJ databases">
        <title>Depth-based differentiation of microbial function through sediment-hosted aquifers and enrichment of novel symbionts in the deep terrestrial subsurface.</title>
        <authorList>
            <person name="Probst A.J."/>
            <person name="Ladd B."/>
            <person name="Jarett J.K."/>
            <person name="Geller-Mcgrath D.E."/>
            <person name="Sieber C.M."/>
            <person name="Emerson J.B."/>
            <person name="Anantharaman K."/>
            <person name="Thomas B.C."/>
            <person name="Malmstrom R."/>
            <person name="Stieglmeier M."/>
            <person name="Klingl A."/>
            <person name="Woyke T."/>
            <person name="Ryan C.M."/>
            <person name="Banfield J.F."/>
        </authorList>
    </citation>
    <scope>NUCLEOTIDE SEQUENCE [LARGE SCALE GENOMIC DNA]</scope>
    <source>
        <strain evidence="10">CG12_big_fil_rev_8_21_14_0_65_43_15</strain>
    </source>
</reference>
<evidence type="ECO:0000313" key="10">
    <source>
        <dbReference type="EMBL" id="PIW65843.1"/>
    </source>
</evidence>
<dbReference type="GO" id="GO:0005886">
    <property type="term" value="C:plasma membrane"/>
    <property type="evidence" value="ECO:0007669"/>
    <property type="project" value="UniProtKB-SubCell"/>
</dbReference>
<evidence type="ECO:0000256" key="4">
    <source>
        <dbReference type="ARBA" id="ARBA00022989"/>
    </source>
</evidence>
<accession>A0A2J0LJS6</accession>
<keyword evidence="5 6" id="KW-0472">Membrane</keyword>
<keyword evidence="2" id="KW-1003">Cell membrane</keyword>
<evidence type="ECO:0000256" key="5">
    <source>
        <dbReference type="ARBA" id="ARBA00023136"/>
    </source>
</evidence>
<feature type="transmembrane region" description="Helical" evidence="6">
    <location>
        <begin position="445"/>
        <end position="463"/>
    </location>
</feature>
<dbReference type="NCBIfam" id="TIGR00361">
    <property type="entry name" value="ComEC_Rec2"/>
    <property type="match status" value="1"/>
</dbReference>
<evidence type="ECO:0000259" key="9">
    <source>
        <dbReference type="Pfam" id="PF13567"/>
    </source>
</evidence>
<protein>
    <submittedName>
        <fullName evidence="10">DNA internalization-related competence protein ComEC/Rec2</fullName>
    </submittedName>
</protein>